<dbReference type="AlphaFoldDB" id="A0A0R1UZG8"/>
<dbReference type="GeneID" id="98307980"/>
<dbReference type="GO" id="GO:0030295">
    <property type="term" value="F:protein kinase activator activity"/>
    <property type="evidence" value="ECO:0007669"/>
    <property type="project" value="TreeGrafter"/>
</dbReference>
<dbReference type="STRING" id="1423801.FD50_GL000545"/>
<feature type="domain" description="PTS EIIA type-2" evidence="1">
    <location>
        <begin position="1"/>
        <end position="139"/>
    </location>
</feature>
<accession>A0A0R1UZG8</accession>
<dbReference type="InterPro" id="IPR051541">
    <property type="entry name" value="PTS_SugarTrans_NitroReg"/>
</dbReference>
<keyword evidence="3" id="KW-1185">Reference proteome</keyword>
<dbReference type="InterPro" id="IPR016152">
    <property type="entry name" value="PTrfase/Anion_transptr"/>
</dbReference>
<organism evidence="2 3">
    <name type="scientific">Liquorilactobacillus satsumensis DSM 16230 = JCM 12392</name>
    <dbReference type="NCBI Taxonomy" id="1423801"/>
    <lineage>
        <taxon>Bacteria</taxon>
        <taxon>Bacillati</taxon>
        <taxon>Bacillota</taxon>
        <taxon>Bacilli</taxon>
        <taxon>Lactobacillales</taxon>
        <taxon>Lactobacillaceae</taxon>
        <taxon>Liquorilactobacillus</taxon>
    </lineage>
</organism>
<dbReference type="PANTHER" id="PTHR47738:SF1">
    <property type="entry name" value="NITROGEN REGULATORY PROTEIN"/>
    <property type="match status" value="1"/>
</dbReference>
<dbReference type="InterPro" id="IPR002178">
    <property type="entry name" value="PTS_EIIA_type-2_dom"/>
</dbReference>
<gene>
    <name evidence="2" type="ORF">FD50_GL000545</name>
</gene>
<dbReference type="PATRIC" id="fig|1423801.4.peg.554"/>
<sequence>MKKIILWEPSFTVLNKASLLEAITDYLVKHGLIKDQKEAIIAINKREILGSTLIAPNLAIPHLKSYAIREAALIFVKLQNTLTDWQKDSQVERFIFTIVPEKCPVADLKMLKYFYIKLADDKKMEIFSHGSQKEIQKIL</sequence>
<dbReference type="Gene3D" id="3.40.930.10">
    <property type="entry name" value="Mannitol-specific EII, Chain A"/>
    <property type="match status" value="1"/>
</dbReference>
<reference evidence="2 3" key="1">
    <citation type="journal article" date="2015" name="Genome Announc.">
        <title>Expanding the biotechnology potential of lactobacilli through comparative genomics of 213 strains and associated genera.</title>
        <authorList>
            <person name="Sun Z."/>
            <person name="Harris H.M."/>
            <person name="McCann A."/>
            <person name="Guo C."/>
            <person name="Argimon S."/>
            <person name="Zhang W."/>
            <person name="Yang X."/>
            <person name="Jeffery I.B."/>
            <person name="Cooney J.C."/>
            <person name="Kagawa T.F."/>
            <person name="Liu W."/>
            <person name="Song Y."/>
            <person name="Salvetti E."/>
            <person name="Wrobel A."/>
            <person name="Rasinkangas P."/>
            <person name="Parkhill J."/>
            <person name="Rea M.C."/>
            <person name="O'Sullivan O."/>
            <person name="Ritari J."/>
            <person name="Douillard F.P."/>
            <person name="Paul Ross R."/>
            <person name="Yang R."/>
            <person name="Briner A.E."/>
            <person name="Felis G.E."/>
            <person name="de Vos W.M."/>
            <person name="Barrangou R."/>
            <person name="Klaenhammer T.R."/>
            <person name="Caufield P.W."/>
            <person name="Cui Y."/>
            <person name="Zhang H."/>
            <person name="O'Toole P.W."/>
        </authorList>
    </citation>
    <scope>NUCLEOTIDE SEQUENCE [LARGE SCALE GENOMIC DNA]</scope>
    <source>
        <strain evidence="2 3">DSM 16230</strain>
    </source>
</reference>
<dbReference type="RefSeq" id="WP_054757580.1">
    <property type="nucleotide sequence ID" value="NZ_AZFQ01000036.1"/>
</dbReference>
<evidence type="ECO:0000313" key="2">
    <source>
        <dbReference type="EMBL" id="KRL98737.1"/>
    </source>
</evidence>
<comment type="caution">
    <text evidence="2">The sequence shown here is derived from an EMBL/GenBank/DDBJ whole genome shotgun (WGS) entry which is preliminary data.</text>
</comment>
<dbReference type="SUPFAM" id="SSF55804">
    <property type="entry name" value="Phoshotransferase/anion transport protein"/>
    <property type="match status" value="1"/>
</dbReference>
<dbReference type="PROSITE" id="PS51094">
    <property type="entry name" value="PTS_EIIA_TYPE_2"/>
    <property type="match status" value="1"/>
</dbReference>
<protein>
    <recommendedName>
        <fullName evidence="1">PTS EIIA type-2 domain-containing protein</fullName>
    </recommendedName>
</protein>
<dbReference type="Proteomes" id="UP000051166">
    <property type="component" value="Unassembled WGS sequence"/>
</dbReference>
<dbReference type="OrthoDB" id="2298919at2"/>
<evidence type="ECO:0000259" key="1">
    <source>
        <dbReference type="PROSITE" id="PS51094"/>
    </source>
</evidence>
<dbReference type="Pfam" id="PF00359">
    <property type="entry name" value="PTS_EIIA_2"/>
    <property type="match status" value="1"/>
</dbReference>
<dbReference type="PANTHER" id="PTHR47738">
    <property type="entry name" value="PTS SYSTEM FRUCTOSE-LIKE EIIA COMPONENT-RELATED"/>
    <property type="match status" value="1"/>
</dbReference>
<evidence type="ECO:0000313" key="3">
    <source>
        <dbReference type="Proteomes" id="UP000051166"/>
    </source>
</evidence>
<dbReference type="EMBL" id="AZFQ01000036">
    <property type="protein sequence ID" value="KRL98737.1"/>
    <property type="molecule type" value="Genomic_DNA"/>
</dbReference>
<name>A0A0R1UZG8_9LACO</name>
<proteinExistence type="predicted"/>